<accession>A0A3L6FRX8</accession>
<reference evidence="1" key="1">
    <citation type="journal article" date="2018" name="Nat. Genet.">
        <title>Extensive intraspecific gene order and gene structural variations between Mo17 and other maize genomes.</title>
        <authorList>
            <person name="Sun S."/>
            <person name="Zhou Y."/>
            <person name="Chen J."/>
            <person name="Shi J."/>
            <person name="Zhao H."/>
            <person name="Zhao H."/>
            <person name="Song W."/>
            <person name="Zhang M."/>
            <person name="Cui Y."/>
            <person name="Dong X."/>
            <person name="Liu H."/>
            <person name="Ma X."/>
            <person name="Jiao Y."/>
            <person name="Wang B."/>
            <person name="Wei X."/>
            <person name="Stein J.C."/>
            <person name="Glaubitz J.C."/>
            <person name="Lu F."/>
            <person name="Yu G."/>
            <person name="Liang C."/>
            <person name="Fengler K."/>
            <person name="Li B."/>
            <person name="Rafalski A."/>
            <person name="Schnable P.S."/>
            <person name="Ware D.H."/>
            <person name="Buckler E.S."/>
            <person name="Lai J."/>
        </authorList>
    </citation>
    <scope>NUCLEOTIDE SEQUENCE [LARGE SCALE GENOMIC DNA]</scope>
    <source>
        <tissue evidence="1">Seedling</tissue>
    </source>
</reference>
<organism evidence="1">
    <name type="scientific">Zea mays</name>
    <name type="common">Maize</name>
    <dbReference type="NCBI Taxonomy" id="4577"/>
    <lineage>
        <taxon>Eukaryota</taxon>
        <taxon>Viridiplantae</taxon>
        <taxon>Streptophyta</taxon>
        <taxon>Embryophyta</taxon>
        <taxon>Tracheophyta</taxon>
        <taxon>Spermatophyta</taxon>
        <taxon>Magnoliopsida</taxon>
        <taxon>Liliopsida</taxon>
        <taxon>Poales</taxon>
        <taxon>Poaceae</taxon>
        <taxon>PACMAD clade</taxon>
        <taxon>Panicoideae</taxon>
        <taxon>Andropogonodae</taxon>
        <taxon>Andropogoneae</taxon>
        <taxon>Tripsacinae</taxon>
        <taxon>Zea</taxon>
    </lineage>
</organism>
<name>A0A3L6FRX8_MAIZE</name>
<dbReference type="AlphaFoldDB" id="A0A3L6FRX8"/>
<comment type="caution">
    <text evidence="1">The sequence shown here is derived from an EMBL/GenBank/DDBJ whole genome shotgun (WGS) entry which is preliminary data.</text>
</comment>
<dbReference type="ExpressionAtlas" id="A0A3L6FRX8">
    <property type="expression patterns" value="baseline and differential"/>
</dbReference>
<dbReference type="Pfam" id="PF03140">
    <property type="entry name" value="DUF247"/>
    <property type="match status" value="1"/>
</dbReference>
<sequence>MLMIENQLSLLVLDRLVAVESGKDGDLGLSTNIIKVTFVRGAERGCEYVALHLLDMFRRSLLCGSPTPFGSPRAPPPDSPDDIIRSTEELYEAGVRFRRDATSSFLDIRFHMGTLYLPPITVDDTTEYVLLNLMAFERLHVGAGNDVTTYVFFMDNMVDLARDVALLQCRSSCSSASSGTRSCSSCSSTVSCGC</sequence>
<proteinExistence type="predicted"/>
<dbReference type="EMBL" id="NCVQ01000003">
    <property type="protein sequence ID" value="PWZ36824.1"/>
    <property type="molecule type" value="Genomic_DNA"/>
</dbReference>
<dbReference type="Proteomes" id="UP000251960">
    <property type="component" value="Chromosome 2"/>
</dbReference>
<dbReference type="InterPro" id="IPR004158">
    <property type="entry name" value="DUF247_pln"/>
</dbReference>
<protein>
    <submittedName>
        <fullName evidence="1">Uncharacterized protein</fullName>
    </submittedName>
</protein>
<dbReference type="PANTHER" id="PTHR31549">
    <property type="entry name" value="PROTEIN, PUTATIVE (DUF247)-RELATED-RELATED"/>
    <property type="match status" value="1"/>
</dbReference>
<evidence type="ECO:0000313" key="1">
    <source>
        <dbReference type="EMBL" id="PWZ36824.1"/>
    </source>
</evidence>
<gene>
    <name evidence="1" type="ORF">Zm00014a_004863</name>
</gene>
<dbReference type="PANTHER" id="PTHR31549:SF80">
    <property type="entry name" value="OS12G0481000 PROTEIN"/>
    <property type="match status" value="1"/>
</dbReference>